<name>A0A0C2YMU9_9AGAM</name>
<dbReference type="Proteomes" id="UP000053989">
    <property type="component" value="Unassembled WGS sequence"/>
</dbReference>
<accession>A0A0C2YMU9</accession>
<dbReference type="HOGENOM" id="CLU_2655907_0_0_1"/>
<gene>
    <name evidence="1" type="ORF">SCLCIDRAFT_1224891</name>
</gene>
<organism evidence="1 2">
    <name type="scientific">Scleroderma citrinum Foug A</name>
    <dbReference type="NCBI Taxonomy" id="1036808"/>
    <lineage>
        <taxon>Eukaryota</taxon>
        <taxon>Fungi</taxon>
        <taxon>Dikarya</taxon>
        <taxon>Basidiomycota</taxon>
        <taxon>Agaricomycotina</taxon>
        <taxon>Agaricomycetes</taxon>
        <taxon>Agaricomycetidae</taxon>
        <taxon>Boletales</taxon>
        <taxon>Sclerodermatineae</taxon>
        <taxon>Sclerodermataceae</taxon>
        <taxon>Scleroderma</taxon>
    </lineage>
</organism>
<proteinExistence type="predicted"/>
<evidence type="ECO:0000313" key="1">
    <source>
        <dbReference type="EMBL" id="KIM51058.1"/>
    </source>
</evidence>
<evidence type="ECO:0000313" key="2">
    <source>
        <dbReference type="Proteomes" id="UP000053989"/>
    </source>
</evidence>
<dbReference type="InParanoid" id="A0A0C2YMU9"/>
<dbReference type="EMBL" id="KN822291">
    <property type="protein sequence ID" value="KIM51058.1"/>
    <property type="molecule type" value="Genomic_DNA"/>
</dbReference>
<dbReference type="AlphaFoldDB" id="A0A0C2YMU9"/>
<keyword evidence="2" id="KW-1185">Reference proteome</keyword>
<protein>
    <submittedName>
        <fullName evidence="1">Uncharacterized protein</fullName>
    </submittedName>
</protein>
<sequence>MEHLFEIDVYHWPCAGTTDAYRLNLNNGHRKLGDYDFLVNLPVEVSTTFSFILPPSFLFYGEQQKGNGRIDSPRRL</sequence>
<reference evidence="2" key="2">
    <citation type="submission" date="2015-01" db="EMBL/GenBank/DDBJ databases">
        <title>Evolutionary Origins and Diversification of the Mycorrhizal Mutualists.</title>
        <authorList>
            <consortium name="DOE Joint Genome Institute"/>
            <consortium name="Mycorrhizal Genomics Consortium"/>
            <person name="Kohler A."/>
            <person name="Kuo A."/>
            <person name="Nagy L.G."/>
            <person name="Floudas D."/>
            <person name="Copeland A."/>
            <person name="Barry K.W."/>
            <person name="Cichocki N."/>
            <person name="Veneault-Fourrey C."/>
            <person name="LaButti K."/>
            <person name="Lindquist E.A."/>
            <person name="Lipzen A."/>
            <person name="Lundell T."/>
            <person name="Morin E."/>
            <person name="Murat C."/>
            <person name="Riley R."/>
            <person name="Ohm R."/>
            <person name="Sun H."/>
            <person name="Tunlid A."/>
            <person name="Henrissat B."/>
            <person name="Grigoriev I.V."/>
            <person name="Hibbett D.S."/>
            <person name="Martin F."/>
        </authorList>
    </citation>
    <scope>NUCLEOTIDE SEQUENCE [LARGE SCALE GENOMIC DNA]</scope>
    <source>
        <strain evidence="2">Foug A</strain>
    </source>
</reference>
<reference evidence="1 2" key="1">
    <citation type="submission" date="2014-04" db="EMBL/GenBank/DDBJ databases">
        <authorList>
            <consortium name="DOE Joint Genome Institute"/>
            <person name="Kuo A."/>
            <person name="Kohler A."/>
            <person name="Nagy L.G."/>
            <person name="Floudas D."/>
            <person name="Copeland A."/>
            <person name="Barry K.W."/>
            <person name="Cichocki N."/>
            <person name="Veneault-Fourrey C."/>
            <person name="LaButti K."/>
            <person name="Lindquist E.A."/>
            <person name="Lipzen A."/>
            <person name="Lundell T."/>
            <person name="Morin E."/>
            <person name="Murat C."/>
            <person name="Sun H."/>
            <person name="Tunlid A."/>
            <person name="Henrissat B."/>
            <person name="Grigoriev I.V."/>
            <person name="Hibbett D.S."/>
            <person name="Martin F."/>
            <person name="Nordberg H.P."/>
            <person name="Cantor M.N."/>
            <person name="Hua S.X."/>
        </authorList>
    </citation>
    <scope>NUCLEOTIDE SEQUENCE [LARGE SCALE GENOMIC DNA]</scope>
    <source>
        <strain evidence="1 2">Foug A</strain>
    </source>
</reference>